<dbReference type="EMBL" id="CAVMJV010000013">
    <property type="protein sequence ID" value="CAK5048313.1"/>
    <property type="molecule type" value="Genomic_DNA"/>
</dbReference>
<name>A0ACB0YIU8_MELEN</name>
<sequence length="68" mass="7869">MLYHLENDLFRPRTECCFGKQLLPSSKNTNPLFSSLSSQLAPQNKTMSKSWSKKEGCVKKELRGRKHK</sequence>
<accession>A0ACB0YIU8</accession>
<evidence type="ECO:0000313" key="1">
    <source>
        <dbReference type="EMBL" id="CAK5048313.1"/>
    </source>
</evidence>
<reference evidence="1" key="1">
    <citation type="submission" date="2023-11" db="EMBL/GenBank/DDBJ databases">
        <authorList>
            <person name="Poullet M."/>
        </authorList>
    </citation>
    <scope>NUCLEOTIDE SEQUENCE</scope>
    <source>
        <strain evidence="1">E1834</strain>
    </source>
</reference>
<dbReference type="Proteomes" id="UP001497535">
    <property type="component" value="Unassembled WGS sequence"/>
</dbReference>
<evidence type="ECO:0000313" key="2">
    <source>
        <dbReference type="Proteomes" id="UP001497535"/>
    </source>
</evidence>
<keyword evidence="2" id="KW-1185">Reference proteome</keyword>
<organism evidence="1 2">
    <name type="scientific">Meloidogyne enterolobii</name>
    <name type="common">Root-knot nematode worm</name>
    <name type="synonym">Meloidogyne mayaguensis</name>
    <dbReference type="NCBI Taxonomy" id="390850"/>
    <lineage>
        <taxon>Eukaryota</taxon>
        <taxon>Metazoa</taxon>
        <taxon>Ecdysozoa</taxon>
        <taxon>Nematoda</taxon>
        <taxon>Chromadorea</taxon>
        <taxon>Rhabditida</taxon>
        <taxon>Tylenchina</taxon>
        <taxon>Tylenchomorpha</taxon>
        <taxon>Tylenchoidea</taxon>
        <taxon>Meloidogynidae</taxon>
        <taxon>Meloidogyninae</taxon>
        <taxon>Meloidogyne</taxon>
    </lineage>
</organism>
<proteinExistence type="predicted"/>
<gene>
    <name evidence="1" type="ORF">MENTE1834_LOCUS12679</name>
</gene>
<comment type="caution">
    <text evidence="1">The sequence shown here is derived from an EMBL/GenBank/DDBJ whole genome shotgun (WGS) entry which is preliminary data.</text>
</comment>
<protein>
    <submittedName>
        <fullName evidence="1">Uncharacterized protein</fullName>
    </submittedName>
</protein>